<protein>
    <recommendedName>
        <fullName evidence="1">COMM domain-containing protein 5</fullName>
    </recommendedName>
</protein>
<evidence type="ECO:0000313" key="5">
    <source>
        <dbReference type="RefSeq" id="XP_013388859.1"/>
    </source>
</evidence>
<dbReference type="PANTHER" id="PTHR15666">
    <property type="entry name" value="COMM DOMAIN CONTAINING PROTEIN 5"/>
    <property type="match status" value="1"/>
</dbReference>
<dbReference type="OMA" id="HIVAGMY"/>
<evidence type="ECO:0000259" key="3">
    <source>
        <dbReference type="PROSITE" id="PS51269"/>
    </source>
</evidence>
<dbReference type="InterPro" id="IPR017920">
    <property type="entry name" value="COMM"/>
</dbReference>
<sequence length="220" mass="24910">MSIIQVTGSGGGIASDRTSFVGGRTPQDIADMVKLVKKMDKQTFRKLLQIAITALEDKPVTPEMFKVLQSKSLSEEMLAVTYSGLYSLLKAALRLPQSSLKQEIFKEDLQELNIPAEFIPDLASVVFGSRRPRLEQVIMESRSRLPKLENFKWRVDVAISTSVLNRALEPTITMEMTLSDGKIQTFEVPVSKFHELRYNVAYVLKEMEDLEKRSILKIQD</sequence>
<dbReference type="CDD" id="cd04753">
    <property type="entry name" value="Commd5_HCaRG"/>
    <property type="match status" value="1"/>
</dbReference>
<accession>A0A1S3HUX4</accession>
<dbReference type="OrthoDB" id="203754at2759"/>
<dbReference type="KEGG" id="lak:106157686"/>
<dbReference type="AlphaFoldDB" id="A0A1S3HUX4"/>
<dbReference type="STRING" id="7574.A0A1S3HUX4"/>
<name>A0A1S3HUX4_LINAN</name>
<dbReference type="GO" id="GO:0005634">
    <property type="term" value="C:nucleus"/>
    <property type="evidence" value="ECO:0007669"/>
    <property type="project" value="TreeGrafter"/>
</dbReference>
<dbReference type="GeneID" id="106157686"/>
<evidence type="ECO:0000313" key="4">
    <source>
        <dbReference type="Proteomes" id="UP000085678"/>
    </source>
</evidence>
<evidence type="ECO:0000256" key="1">
    <source>
        <dbReference type="ARBA" id="ARBA00016556"/>
    </source>
</evidence>
<reference evidence="5" key="1">
    <citation type="submission" date="2025-08" db="UniProtKB">
        <authorList>
            <consortium name="RefSeq"/>
        </authorList>
    </citation>
    <scope>IDENTIFICATION</scope>
    <source>
        <tissue evidence="5">Gonads</tissue>
    </source>
</reference>
<dbReference type="PROSITE" id="PS51269">
    <property type="entry name" value="COMM"/>
    <property type="match status" value="1"/>
</dbReference>
<organism evidence="4 5">
    <name type="scientific">Lingula anatina</name>
    <name type="common">Brachiopod</name>
    <name type="synonym">Lingula unguis</name>
    <dbReference type="NCBI Taxonomy" id="7574"/>
    <lineage>
        <taxon>Eukaryota</taxon>
        <taxon>Metazoa</taxon>
        <taxon>Spiralia</taxon>
        <taxon>Lophotrochozoa</taxon>
        <taxon>Brachiopoda</taxon>
        <taxon>Linguliformea</taxon>
        <taxon>Lingulata</taxon>
        <taxon>Lingulida</taxon>
        <taxon>Linguloidea</taxon>
        <taxon>Lingulidae</taxon>
        <taxon>Lingula</taxon>
    </lineage>
</organism>
<dbReference type="Pfam" id="PF21672">
    <property type="entry name" value="COMM_HN"/>
    <property type="match status" value="1"/>
</dbReference>
<proteinExistence type="inferred from homology"/>
<keyword evidence="4" id="KW-1185">Reference proteome</keyword>
<dbReference type="InParanoid" id="A0A1S3HUX4"/>
<comment type="similarity">
    <text evidence="2">Belongs to the COMM domain-containing protein 5 family.</text>
</comment>
<dbReference type="InterPro" id="IPR037357">
    <property type="entry name" value="COMMD5"/>
</dbReference>
<dbReference type="PANTHER" id="PTHR15666:SF1">
    <property type="entry name" value="COMM DOMAIN-CONTAINING PROTEIN 5"/>
    <property type="match status" value="1"/>
</dbReference>
<feature type="domain" description="COMM" evidence="3">
    <location>
        <begin position="147"/>
        <end position="211"/>
    </location>
</feature>
<dbReference type="RefSeq" id="XP_013388859.1">
    <property type="nucleotide sequence ID" value="XM_013533405.1"/>
</dbReference>
<dbReference type="FunCoup" id="A0A1S3HUX4">
    <property type="interactions" value="406"/>
</dbReference>
<evidence type="ECO:0000256" key="2">
    <source>
        <dbReference type="ARBA" id="ARBA00093452"/>
    </source>
</evidence>
<gene>
    <name evidence="5" type="primary">LOC106157686</name>
</gene>
<dbReference type="Proteomes" id="UP000085678">
    <property type="component" value="Unplaced"/>
</dbReference>
<dbReference type="Pfam" id="PF07258">
    <property type="entry name" value="COMM_domain"/>
    <property type="match status" value="1"/>
</dbReference>